<evidence type="ECO:0000256" key="2">
    <source>
        <dbReference type="ARBA" id="ARBA00022448"/>
    </source>
</evidence>
<evidence type="ECO:0000313" key="7">
    <source>
        <dbReference type="EMBL" id="ASB90973.1"/>
    </source>
</evidence>
<evidence type="ECO:0000256" key="5">
    <source>
        <dbReference type="ARBA" id="ARBA00023136"/>
    </source>
</evidence>
<name>A0ABM6LNG1_9BACI</name>
<dbReference type="HAMAP" id="MF_00221">
    <property type="entry name" value="NRAMP"/>
    <property type="match status" value="1"/>
</dbReference>
<evidence type="ECO:0000256" key="4">
    <source>
        <dbReference type="ARBA" id="ARBA00022989"/>
    </source>
</evidence>
<feature type="transmembrane region" description="Helical" evidence="6">
    <location>
        <begin position="132"/>
        <end position="155"/>
    </location>
</feature>
<accession>A0ABM6LNG1</accession>
<keyword evidence="2 6" id="KW-0813">Transport</keyword>
<feature type="transmembrane region" description="Helical" evidence="6">
    <location>
        <begin position="252"/>
        <end position="278"/>
    </location>
</feature>
<dbReference type="PANTHER" id="PTHR11706">
    <property type="entry name" value="SOLUTE CARRIER PROTEIN FAMILY 11 MEMBER"/>
    <property type="match status" value="1"/>
</dbReference>
<evidence type="ECO:0000256" key="3">
    <source>
        <dbReference type="ARBA" id="ARBA00022692"/>
    </source>
</evidence>
<dbReference type="EMBL" id="CP021920">
    <property type="protein sequence ID" value="ASB90973.1"/>
    <property type="molecule type" value="Genomic_DNA"/>
</dbReference>
<comment type="similarity">
    <text evidence="6">Belongs to the NRAMP family.</text>
</comment>
<feature type="transmembrane region" description="Helical" evidence="6">
    <location>
        <begin position="167"/>
        <end position="188"/>
    </location>
</feature>
<feature type="transmembrane region" description="Helical" evidence="6">
    <location>
        <begin position="340"/>
        <end position="358"/>
    </location>
</feature>
<evidence type="ECO:0000256" key="6">
    <source>
        <dbReference type="HAMAP-Rule" id="MF_00221"/>
    </source>
</evidence>
<dbReference type="Proteomes" id="UP000196877">
    <property type="component" value="Chromosome"/>
</dbReference>
<evidence type="ECO:0000313" key="8">
    <source>
        <dbReference type="Proteomes" id="UP000196877"/>
    </source>
</evidence>
<dbReference type="NCBIfam" id="TIGR01197">
    <property type="entry name" value="nramp"/>
    <property type="match status" value="1"/>
</dbReference>
<organism evidence="7 8">
    <name type="scientific">Bacillus sonorensis</name>
    <dbReference type="NCBI Taxonomy" id="119858"/>
    <lineage>
        <taxon>Bacteria</taxon>
        <taxon>Bacillati</taxon>
        <taxon>Bacillota</taxon>
        <taxon>Bacilli</taxon>
        <taxon>Bacillales</taxon>
        <taxon>Bacillaceae</taxon>
        <taxon>Bacillus</taxon>
    </lineage>
</organism>
<keyword evidence="6" id="KW-0406">Ion transport</keyword>
<keyword evidence="4 6" id="KW-1133">Transmembrane helix</keyword>
<feature type="transmembrane region" description="Helical" evidence="6">
    <location>
        <begin position="298"/>
        <end position="320"/>
    </location>
</feature>
<reference evidence="7 8" key="1">
    <citation type="submission" date="2017-06" db="EMBL/GenBank/DDBJ databases">
        <title>Genome sequence of Bacillus sonorensis strain SRCM101395.</title>
        <authorList>
            <person name="Cho S.H."/>
        </authorList>
    </citation>
    <scope>NUCLEOTIDE SEQUENCE [LARGE SCALE GENOMIC DNA]</scope>
    <source>
        <strain evidence="7 8">SRCM101395</strain>
    </source>
</reference>
<comment type="subcellular location">
    <subcellularLocation>
        <location evidence="6">Cell membrane</location>
        <topology evidence="6">Multi-pass membrane protein</topology>
    </subcellularLocation>
    <subcellularLocation>
        <location evidence="1">Membrane</location>
        <topology evidence="1">Multi-pass membrane protein</topology>
    </subcellularLocation>
</comment>
<feature type="transmembrane region" description="Helical" evidence="6">
    <location>
        <begin position="208"/>
        <end position="231"/>
    </location>
</feature>
<gene>
    <name evidence="6" type="primary">mntH</name>
    <name evidence="7" type="ORF">S101395_04485</name>
</gene>
<dbReference type="PRINTS" id="PR00447">
    <property type="entry name" value="NATRESASSCMP"/>
</dbReference>
<dbReference type="InterPro" id="IPR001046">
    <property type="entry name" value="NRAMP_fam"/>
</dbReference>
<comment type="function">
    <text evidence="6">H(+)-stimulated, divalent metal cation uptake system.</text>
</comment>
<dbReference type="NCBIfam" id="NF037982">
    <property type="entry name" value="Nramp_1"/>
    <property type="match status" value="1"/>
</dbReference>
<dbReference type="NCBIfam" id="NF001923">
    <property type="entry name" value="PRK00701.1"/>
    <property type="match status" value="1"/>
</dbReference>
<protein>
    <recommendedName>
        <fullName evidence="6">Divalent metal cation transporter MntH</fullName>
    </recommendedName>
</protein>
<feature type="transmembrane region" description="Helical" evidence="6">
    <location>
        <begin position="63"/>
        <end position="87"/>
    </location>
</feature>
<dbReference type="Pfam" id="PF01566">
    <property type="entry name" value="Nramp"/>
    <property type="match status" value="1"/>
</dbReference>
<feature type="transmembrane region" description="Helical" evidence="6">
    <location>
        <begin position="398"/>
        <end position="421"/>
    </location>
</feature>
<feature type="transmembrane region" description="Helical" evidence="6">
    <location>
        <begin position="364"/>
        <end position="386"/>
    </location>
</feature>
<keyword evidence="5 6" id="KW-0472">Membrane</keyword>
<proteinExistence type="inferred from homology"/>
<keyword evidence="6" id="KW-0769">Symport</keyword>
<evidence type="ECO:0000256" key="1">
    <source>
        <dbReference type="ARBA" id="ARBA00004141"/>
    </source>
</evidence>
<sequence length="449" mass="48456">MISNDMSRHTQISKDAQDALDGKSRGLKRLLPFLGPAFIAAIAYIDPGNFATNIAAGSKYGYLLLWVILFSNIMALLIQSLSAKLGIATGKNLPEVAREEFPKPVSFGLWIQGELVVIATDLAEFIGAALGLYLLFGIPLLEASIIAAVGSFAILELQRRGFRPLEAAITGMLFIVVIAFALQTFFAKPDPVAVLEGMLVPRFNGADSILLAAGILGATVMPHAIYLHSALTQRRVVGKTEAEKKKIFRFEFIDILIAMLVAGAINASMLIVAAALFFKNGIFVEDLDVAFHHFSSMVSPLSAVLFGIGLLIAGLSSSSVGTLSGDIIMQGFINFRIPLYLRRFITILPPIAIIASGVNPTTALVLSQVVLSFGIAFALIPLILFTSNKRIMGSLTNAKWVTAVSWLIAALIVSLNIFLIFDTILVRKADFGRLFLYDTVKKEDPGCLH</sequence>
<keyword evidence="8" id="KW-1185">Reference proteome</keyword>
<keyword evidence="3 6" id="KW-0812">Transmembrane</keyword>
<dbReference type="PANTHER" id="PTHR11706:SF33">
    <property type="entry name" value="NATURAL RESISTANCE-ASSOCIATED MACROPHAGE PROTEIN 2"/>
    <property type="match status" value="1"/>
</dbReference>
<keyword evidence="6" id="KW-1003">Cell membrane</keyword>